<dbReference type="InterPro" id="IPR046885">
    <property type="entry name" value="MnmA-like_C"/>
</dbReference>
<dbReference type="GO" id="GO:0005737">
    <property type="term" value="C:cytoplasm"/>
    <property type="evidence" value="ECO:0007669"/>
    <property type="project" value="UniProtKB-SubCell"/>
</dbReference>
<protein>
    <recommendedName>
        <fullName evidence="4 14">tRNA-specific 2-thiouridylase MnmA</fullName>
        <ecNumber evidence="3 14">2.8.1.13</ecNumber>
    </recommendedName>
</protein>
<feature type="binding site" evidence="14">
    <location>
        <begin position="33"/>
        <end position="40"/>
    </location>
    <ligand>
        <name>ATP</name>
        <dbReference type="ChEBI" id="CHEBI:30616"/>
    </ligand>
</feature>
<feature type="binding site" evidence="14">
    <location>
        <position position="59"/>
    </location>
    <ligand>
        <name>ATP</name>
        <dbReference type="ChEBI" id="CHEBI:30616"/>
    </ligand>
</feature>
<evidence type="ECO:0000256" key="13">
    <source>
        <dbReference type="ARBA" id="ARBA00051542"/>
    </source>
</evidence>
<keyword evidence="9 14" id="KW-0547">Nucleotide-binding</keyword>
<dbReference type="AlphaFoldDB" id="D8K521"/>
<dbReference type="CDD" id="cd01998">
    <property type="entry name" value="MnmA_TRMU-like"/>
    <property type="match status" value="1"/>
</dbReference>
<dbReference type="NCBIfam" id="TIGR00420">
    <property type="entry name" value="trmU"/>
    <property type="match status" value="1"/>
</dbReference>
<dbReference type="SUPFAM" id="SSF52402">
    <property type="entry name" value="Adenine nucleotide alpha hydrolases-like"/>
    <property type="match status" value="1"/>
</dbReference>
<dbReference type="PANTHER" id="PTHR11933">
    <property type="entry name" value="TRNA 5-METHYLAMINOMETHYL-2-THIOURIDYLATE -METHYLTRANSFERASE"/>
    <property type="match status" value="1"/>
</dbReference>
<keyword evidence="10 14" id="KW-0067">ATP-binding</keyword>
<evidence type="ECO:0000256" key="12">
    <source>
        <dbReference type="ARBA" id="ARBA00023157"/>
    </source>
</evidence>
<dbReference type="FunFam" id="3.40.50.620:FF:000004">
    <property type="entry name" value="tRNA-specific 2-thiouridylase MnmA"/>
    <property type="match status" value="1"/>
</dbReference>
<feature type="region of interest" description="Interaction with tRNA" evidence="14">
    <location>
        <begin position="170"/>
        <end position="172"/>
    </location>
</feature>
<evidence type="ECO:0000256" key="6">
    <source>
        <dbReference type="ARBA" id="ARBA00022555"/>
    </source>
</evidence>
<dbReference type="eggNOG" id="COG0482">
    <property type="taxonomic scope" value="Bacteria"/>
</dbReference>
<sequence length="391" mass="44202">MHSTNEHREARAGRTISRYSPRTQVNKPKVVVGLSGGVDSSVAALRLQQQGYPISGLFMKNWVDFADESECTVAQDKKDAQAVTSLLGISFHEANFAIEYWDRVFRYFLEEYRLGRTPNPDILCNREIKFKTFLDHALALGNTLIATGHYARIDQQEGRYRLLKGRDKNKDQSYFLYTLGQKQLSHTLFPLGELEKPQVRRIAIQARLPNHSKKDSTGICFIGERRFKEFLSRYLPAQPGEMCTPNKERIGQHDGLMYYTLGQRRGLGIGGRKNSNGAPWFVVGKNLPQNILYVAQGRDHPWLRSLALEANQLHWVAGYPPSLPYSCTAKIRYRQADQHCTLTAITNGYIKVIFDVPQYAATPGQAIVFYQNDECLGGGTITTTDVLGIHS</sequence>
<dbReference type="GO" id="GO:0000049">
    <property type="term" value="F:tRNA binding"/>
    <property type="evidence" value="ECO:0007669"/>
    <property type="project" value="UniProtKB-KW"/>
</dbReference>
<feature type="binding site" evidence="14">
    <location>
        <position position="148"/>
    </location>
    <ligand>
        <name>ATP</name>
        <dbReference type="ChEBI" id="CHEBI:30616"/>
    </ligand>
</feature>
<feature type="region of interest" description="Interaction with tRNA" evidence="14">
    <location>
        <begin position="332"/>
        <end position="333"/>
    </location>
</feature>
<proteinExistence type="inferred from homology"/>
<comment type="caution">
    <text evidence="14">Lacks conserved residue(s) required for the propagation of feature annotation.</text>
</comment>
<evidence type="ECO:0000256" key="9">
    <source>
        <dbReference type="ARBA" id="ARBA00022741"/>
    </source>
</evidence>
<evidence type="ECO:0000256" key="2">
    <source>
        <dbReference type="ARBA" id="ARBA00006191"/>
    </source>
</evidence>
<dbReference type="GO" id="GO:0008168">
    <property type="term" value="F:methyltransferase activity"/>
    <property type="evidence" value="ECO:0007669"/>
    <property type="project" value="UniProtKB-KW"/>
</dbReference>
<evidence type="ECO:0000259" key="15">
    <source>
        <dbReference type="Pfam" id="PF20258"/>
    </source>
</evidence>
<dbReference type="Pfam" id="PF20258">
    <property type="entry name" value="tRNA_Me_trans_C"/>
    <property type="match status" value="1"/>
</dbReference>
<evidence type="ECO:0000256" key="14">
    <source>
        <dbReference type="HAMAP-Rule" id="MF_00144"/>
    </source>
</evidence>
<dbReference type="Proteomes" id="UP000000393">
    <property type="component" value="Chromosome"/>
</dbReference>
<dbReference type="Gene3D" id="2.30.30.280">
    <property type="entry name" value="Adenine nucleotide alpha hydrolases-like domains"/>
    <property type="match status" value="1"/>
</dbReference>
<evidence type="ECO:0000256" key="7">
    <source>
        <dbReference type="ARBA" id="ARBA00022679"/>
    </source>
</evidence>
<keyword evidence="18" id="KW-1185">Reference proteome</keyword>
<keyword evidence="5 14" id="KW-0963">Cytoplasm</keyword>
<feature type="domain" description="tRNA-specific 2-thiouridylase MnmA-like C-terminal" evidence="15">
    <location>
        <begin position="308"/>
        <end position="381"/>
    </location>
</feature>
<dbReference type="Gene3D" id="2.40.30.10">
    <property type="entry name" value="Translation factors"/>
    <property type="match status" value="1"/>
</dbReference>
<dbReference type="GO" id="GO:0002143">
    <property type="term" value="P:tRNA wobble position uridine thiolation"/>
    <property type="evidence" value="ECO:0007669"/>
    <property type="project" value="TreeGrafter"/>
</dbReference>
<evidence type="ECO:0000256" key="11">
    <source>
        <dbReference type="ARBA" id="ARBA00022884"/>
    </source>
</evidence>
<evidence type="ECO:0000256" key="10">
    <source>
        <dbReference type="ARBA" id="ARBA00022840"/>
    </source>
</evidence>
<evidence type="ECO:0000256" key="1">
    <source>
        <dbReference type="ARBA" id="ARBA00004496"/>
    </source>
</evidence>
<feature type="active site" description="Nucleophile" evidence="14">
    <location>
        <position position="124"/>
    </location>
</feature>
<keyword evidence="17" id="KW-0489">Methyltransferase</keyword>
<dbReference type="InterPro" id="IPR023382">
    <property type="entry name" value="MnmA-like_central_sf"/>
</dbReference>
<name>D8K521_NITWC</name>
<evidence type="ECO:0000256" key="4">
    <source>
        <dbReference type="ARBA" id="ARBA00013805"/>
    </source>
</evidence>
<comment type="catalytic activity">
    <reaction evidence="13 14">
        <text>S-sulfanyl-L-cysteinyl-[protein] + uridine(34) in tRNA + AH2 + ATP = 2-thiouridine(34) in tRNA + L-cysteinyl-[protein] + A + AMP + diphosphate + H(+)</text>
        <dbReference type="Rhea" id="RHEA:47032"/>
        <dbReference type="Rhea" id="RHEA-COMP:10131"/>
        <dbReference type="Rhea" id="RHEA-COMP:11726"/>
        <dbReference type="Rhea" id="RHEA-COMP:11727"/>
        <dbReference type="Rhea" id="RHEA-COMP:11728"/>
        <dbReference type="ChEBI" id="CHEBI:13193"/>
        <dbReference type="ChEBI" id="CHEBI:15378"/>
        <dbReference type="ChEBI" id="CHEBI:17499"/>
        <dbReference type="ChEBI" id="CHEBI:29950"/>
        <dbReference type="ChEBI" id="CHEBI:30616"/>
        <dbReference type="ChEBI" id="CHEBI:33019"/>
        <dbReference type="ChEBI" id="CHEBI:61963"/>
        <dbReference type="ChEBI" id="CHEBI:65315"/>
        <dbReference type="ChEBI" id="CHEBI:87170"/>
        <dbReference type="ChEBI" id="CHEBI:456215"/>
        <dbReference type="EC" id="2.8.1.13"/>
    </reaction>
</comment>
<dbReference type="HAMAP" id="MF_00144">
    <property type="entry name" value="tRNA_thiouridyl_MnmA"/>
    <property type="match status" value="1"/>
</dbReference>
<comment type="function">
    <text evidence="14">Catalyzes the 2-thiolation of uridine at the wobble position (U34) of tRNA, leading to the formation of s(2)U34.</text>
</comment>
<dbReference type="InterPro" id="IPR046884">
    <property type="entry name" value="MnmA-like_central"/>
</dbReference>
<keyword evidence="6 14" id="KW-0820">tRNA-binding</keyword>
<dbReference type="HOGENOM" id="CLU_035188_1_0_6"/>
<evidence type="ECO:0000256" key="5">
    <source>
        <dbReference type="ARBA" id="ARBA00022490"/>
    </source>
</evidence>
<keyword evidence="7 14" id="KW-0808">Transferase</keyword>
<keyword evidence="11 14" id="KW-0694">RNA-binding</keyword>
<accession>D8K521</accession>
<dbReference type="InterPro" id="IPR014729">
    <property type="entry name" value="Rossmann-like_a/b/a_fold"/>
</dbReference>
<evidence type="ECO:0000259" key="16">
    <source>
        <dbReference type="Pfam" id="PF20259"/>
    </source>
</evidence>
<gene>
    <name evidence="14" type="primary">mnmA</name>
    <name evidence="17" type="ordered locus">Nwat_1059</name>
</gene>
<dbReference type="EC" id="2.8.1.13" evidence="3 14"/>
<feature type="domain" description="tRNA-specific 2-thiouridylase MnmA-like central" evidence="16">
    <location>
        <begin position="228"/>
        <end position="296"/>
    </location>
</feature>
<dbReference type="STRING" id="105559.Nwat_1059"/>
<dbReference type="Gene3D" id="3.40.50.620">
    <property type="entry name" value="HUPs"/>
    <property type="match status" value="1"/>
</dbReference>
<evidence type="ECO:0000256" key="3">
    <source>
        <dbReference type="ARBA" id="ARBA00011949"/>
    </source>
</evidence>
<dbReference type="FunFam" id="2.30.30.280:FF:000001">
    <property type="entry name" value="tRNA-specific 2-thiouridylase MnmA"/>
    <property type="match status" value="1"/>
</dbReference>
<feature type="active site" description="Cysteine persulfide intermediate" evidence="14">
    <location>
        <position position="220"/>
    </location>
</feature>
<feature type="site" description="Interaction with tRNA" evidence="14">
    <location>
        <position position="149"/>
    </location>
</feature>
<dbReference type="Pfam" id="PF03054">
    <property type="entry name" value="tRNA_Me_trans"/>
    <property type="match status" value="1"/>
</dbReference>
<feature type="site" description="Interaction with tRNA" evidence="14">
    <location>
        <position position="365"/>
    </location>
</feature>
<keyword evidence="12" id="KW-1015">Disulfide bond</keyword>
<evidence type="ECO:0000256" key="8">
    <source>
        <dbReference type="ARBA" id="ARBA00022694"/>
    </source>
</evidence>
<keyword evidence="8 14" id="KW-0819">tRNA processing</keyword>
<dbReference type="KEGG" id="nwa:Nwat_1059"/>
<dbReference type="InterPro" id="IPR004506">
    <property type="entry name" value="MnmA-like"/>
</dbReference>
<feature type="region of interest" description="Interaction with target base in tRNA" evidence="14">
    <location>
        <begin position="119"/>
        <end position="121"/>
    </location>
</feature>
<reference evidence="17 18" key="1">
    <citation type="submission" date="2010-06" db="EMBL/GenBank/DDBJ databases">
        <title>Complete sequence of chromosome of Nitrosococcus watsoni C-113.</title>
        <authorList>
            <consortium name="US DOE Joint Genome Institute"/>
            <person name="Lucas S."/>
            <person name="Copeland A."/>
            <person name="Lapidus A."/>
            <person name="Cheng J.-F."/>
            <person name="Bruce D."/>
            <person name="Goodwin L."/>
            <person name="Pitluck S."/>
            <person name="Malfatti S.A."/>
            <person name="Chain P.S.G."/>
            <person name="Land M."/>
            <person name="Hauser L."/>
            <person name="Kyrpides N."/>
            <person name="Ivanova N."/>
            <person name="Cambell M.A."/>
            <person name="Heidelberg J.F."/>
            <person name="Klotz M.G."/>
            <person name="Woyke T."/>
        </authorList>
    </citation>
    <scope>NUCLEOTIDE SEQUENCE [LARGE SCALE GENOMIC DNA]</scope>
    <source>
        <strain evidence="17 18">C-113</strain>
    </source>
</reference>
<dbReference type="GO" id="GO:0103016">
    <property type="term" value="F:tRNA-uridine 2-sulfurtransferase activity"/>
    <property type="evidence" value="ECO:0007669"/>
    <property type="project" value="UniProtKB-EC"/>
</dbReference>
<evidence type="ECO:0000313" key="18">
    <source>
        <dbReference type="Proteomes" id="UP000000393"/>
    </source>
</evidence>
<dbReference type="GO" id="GO:0005524">
    <property type="term" value="F:ATP binding"/>
    <property type="evidence" value="ECO:0007669"/>
    <property type="project" value="UniProtKB-KW"/>
</dbReference>
<dbReference type="FunFam" id="2.40.30.10:FF:000023">
    <property type="entry name" value="tRNA-specific 2-thiouridylase MnmA"/>
    <property type="match status" value="1"/>
</dbReference>
<dbReference type="Pfam" id="PF20259">
    <property type="entry name" value="tRNA_Me_trans_M"/>
    <property type="match status" value="1"/>
</dbReference>
<dbReference type="GO" id="GO:0032259">
    <property type="term" value="P:methylation"/>
    <property type="evidence" value="ECO:0007669"/>
    <property type="project" value="UniProtKB-KW"/>
</dbReference>
<evidence type="ECO:0000313" key="17">
    <source>
        <dbReference type="EMBL" id="ADJ27998.1"/>
    </source>
</evidence>
<comment type="subcellular location">
    <subcellularLocation>
        <location evidence="1 14">Cytoplasm</location>
    </subcellularLocation>
</comment>
<dbReference type="PANTHER" id="PTHR11933:SF5">
    <property type="entry name" value="MITOCHONDRIAL TRNA-SPECIFIC 2-THIOURIDYLASE 1"/>
    <property type="match status" value="1"/>
</dbReference>
<dbReference type="EMBL" id="CP002086">
    <property type="protein sequence ID" value="ADJ27998.1"/>
    <property type="molecule type" value="Genomic_DNA"/>
</dbReference>
<comment type="similarity">
    <text evidence="2 14">Belongs to the MnmA/TRMU family.</text>
</comment>
<organism evidence="17 18">
    <name type="scientific">Nitrosococcus watsoni (strain C-113)</name>
    <dbReference type="NCBI Taxonomy" id="105559"/>
    <lineage>
        <taxon>Bacteria</taxon>
        <taxon>Pseudomonadati</taxon>
        <taxon>Pseudomonadota</taxon>
        <taxon>Gammaproteobacteria</taxon>
        <taxon>Chromatiales</taxon>
        <taxon>Chromatiaceae</taxon>
        <taxon>Nitrosococcus</taxon>
    </lineage>
</organism>
<dbReference type="NCBIfam" id="NF001138">
    <property type="entry name" value="PRK00143.1"/>
    <property type="match status" value="1"/>
</dbReference>